<dbReference type="EMBL" id="JACHBX010000001">
    <property type="protein sequence ID" value="MBB6132365.1"/>
    <property type="molecule type" value="Genomic_DNA"/>
</dbReference>
<dbReference type="Proteomes" id="UP000540787">
    <property type="component" value="Unassembled WGS sequence"/>
</dbReference>
<evidence type="ECO:0008006" key="4">
    <source>
        <dbReference type="Google" id="ProtNLM"/>
    </source>
</evidence>
<organism evidence="2 3">
    <name type="scientific">Massilia aurea</name>
    <dbReference type="NCBI Taxonomy" id="373040"/>
    <lineage>
        <taxon>Bacteria</taxon>
        <taxon>Pseudomonadati</taxon>
        <taxon>Pseudomonadota</taxon>
        <taxon>Betaproteobacteria</taxon>
        <taxon>Burkholderiales</taxon>
        <taxon>Oxalobacteraceae</taxon>
        <taxon>Telluria group</taxon>
        <taxon>Massilia</taxon>
    </lineage>
</organism>
<keyword evidence="3" id="KW-1185">Reference proteome</keyword>
<protein>
    <recommendedName>
        <fullName evidence="4">6-phosphogluconate dehydrogenase</fullName>
    </recommendedName>
</protein>
<evidence type="ECO:0000313" key="2">
    <source>
        <dbReference type="EMBL" id="MBB6132365.1"/>
    </source>
</evidence>
<reference evidence="2 3" key="1">
    <citation type="submission" date="2020-08" db="EMBL/GenBank/DDBJ databases">
        <title>The Agave Microbiome: Exploring the role of microbial communities in plant adaptations to desert environments.</title>
        <authorList>
            <person name="Partida-Martinez L.P."/>
        </authorList>
    </citation>
    <scope>NUCLEOTIDE SEQUENCE [LARGE SCALE GENOMIC DNA]</scope>
    <source>
        <strain evidence="2 3">AT3.2</strain>
    </source>
</reference>
<dbReference type="AlphaFoldDB" id="A0A7W9U682"/>
<name>A0A7W9U682_9BURK</name>
<accession>A0A7W9U682</accession>
<gene>
    <name evidence="2" type="ORF">HD842_000476</name>
</gene>
<evidence type="ECO:0000256" key="1">
    <source>
        <dbReference type="SAM" id="MobiDB-lite"/>
    </source>
</evidence>
<sequence length="140" mass="15338">MPKRTSAILLILIAIVAVLAAGYTWFTLTWSYSEGERAGYLQKFSKRGWLCKTWEGEILLSSMPGAIPERFVFTVRDETVVPALLASMGKRVQLTYDQHKGVPTTCFGETEYFVSKVAGGPDNPLSPSQAPGLPEQAPAQ</sequence>
<proteinExistence type="predicted"/>
<evidence type="ECO:0000313" key="3">
    <source>
        <dbReference type="Proteomes" id="UP000540787"/>
    </source>
</evidence>
<feature type="region of interest" description="Disordered" evidence="1">
    <location>
        <begin position="119"/>
        <end position="140"/>
    </location>
</feature>
<comment type="caution">
    <text evidence="2">The sequence shown here is derived from an EMBL/GenBank/DDBJ whole genome shotgun (WGS) entry which is preliminary data.</text>
</comment>